<gene>
    <name evidence="3" type="ORF">ACFPTN_03740</name>
</gene>
<dbReference type="Gene3D" id="3.40.1080.10">
    <property type="entry name" value="Glutaconate Coenzyme A-transferase"/>
    <property type="match status" value="1"/>
</dbReference>
<evidence type="ECO:0000256" key="2">
    <source>
        <dbReference type="ARBA" id="ARBA00022679"/>
    </source>
</evidence>
<dbReference type="RefSeq" id="WP_096450626.1">
    <property type="nucleotide sequence ID" value="NZ_JBHSOG010000011.1"/>
</dbReference>
<comment type="caution">
    <text evidence="3">The sequence shown here is derived from an EMBL/GenBank/DDBJ whole genome shotgun (WGS) entry which is preliminary data.</text>
</comment>
<dbReference type="Proteomes" id="UP001595974">
    <property type="component" value="Unassembled WGS sequence"/>
</dbReference>
<dbReference type="Pfam" id="PF01144">
    <property type="entry name" value="CoA_trans"/>
    <property type="match status" value="1"/>
</dbReference>
<accession>A0ABW1AME5</accession>
<dbReference type="SMART" id="SM00882">
    <property type="entry name" value="CoA_trans"/>
    <property type="match status" value="1"/>
</dbReference>
<proteinExistence type="inferred from homology"/>
<dbReference type="EMBL" id="JBHSOG010000011">
    <property type="protein sequence ID" value="MFC5768478.1"/>
    <property type="molecule type" value="Genomic_DNA"/>
</dbReference>
<keyword evidence="2" id="KW-0808">Transferase</keyword>
<protein>
    <submittedName>
        <fullName evidence="3">3-oxoacid CoA-transferase subunit A</fullName>
    </submittedName>
</protein>
<dbReference type="InterPro" id="IPR004163">
    <property type="entry name" value="CoA_transf_BS"/>
</dbReference>
<dbReference type="PANTHER" id="PTHR13707:SF60">
    <property type="entry name" value="ACETATE COA-TRANSFERASE SUBUNIT ALPHA"/>
    <property type="match status" value="1"/>
</dbReference>
<dbReference type="NCBIfam" id="TIGR02429">
    <property type="entry name" value="pcaI_scoA_fam"/>
    <property type="match status" value="1"/>
</dbReference>
<organism evidence="3 4">
    <name type="scientific">Thauera sinica</name>
    <dbReference type="NCBI Taxonomy" id="2665146"/>
    <lineage>
        <taxon>Bacteria</taxon>
        <taxon>Pseudomonadati</taxon>
        <taxon>Pseudomonadota</taxon>
        <taxon>Betaproteobacteria</taxon>
        <taxon>Rhodocyclales</taxon>
        <taxon>Zoogloeaceae</taxon>
        <taxon>Thauera</taxon>
    </lineage>
</organism>
<dbReference type="PROSITE" id="PS01273">
    <property type="entry name" value="COA_TRANSF_1"/>
    <property type="match status" value="1"/>
</dbReference>
<evidence type="ECO:0000313" key="3">
    <source>
        <dbReference type="EMBL" id="MFC5768478.1"/>
    </source>
</evidence>
<comment type="similarity">
    <text evidence="1">Belongs to the 3-oxoacid CoA-transferase subunit A family.</text>
</comment>
<reference evidence="4" key="1">
    <citation type="journal article" date="2019" name="Int. J. Syst. Evol. Microbiol.">
        <title>The Global Catalogue of Microorganisms (GCM) 10K type strain sequencing project: providing services to taxonomists for standard genome sequencing and annotation.</title>
        <authorList>
            <consortium name="The Broad Institute Genomics Platform"/>
            <consortium name="The Broad Institute Genome Sequencing Center for Infectious Disease"/>
            <person name="Wu L."/>
            <person name="Ma J."/>
        </authorList>
    </citation>
    <scope>NUCLEOTIDE SEQUENCE [LARGE SCALE GENOMIC DNA]</scope>
    <source>
        <strain evidence="4">SHR3</strain>
    </source>
</reference>
<evidence type="ECO:0000313" key="4">
    <source>
        <dbReference type="Proteomes" id="UP001595974"/>
    </source>
</evidence>
<name>A0ABW1AME5_9RHOO</name>
<dbReference type="PANTHER" id="PTHR13707">
    <property type="entry name" value="KETOACID-COENZYME A TRANSFERASE"/>
    <property type="match status" value="1"/>
</dbReference>
<dbReference type="InterPro" id="IPR037171">
    <property type="entry name" value="NagB/RpiA_transferase-like"/>
</dbReference>
<sequence length="229" mass="24047">MISKIVDSVAAAVEGMGDGATVMIGGFGTAGMPAALVDGLIAGGARDLVVVNNNAGNGETGLAALLKARRVRKIICSFPRQADSYVFDALYRAGEIELELVPQGNLACRIEAAGAGLGAIFTPTGYGTLLAEGKETRIIDGRPYVLEMPIHADFALIKCHRADRWGNLTYRKTARNFGPIMARAARTTIAQADRIVELGELDPESIVTPGIFVKRVVHVAGAESLAQAA</sequence>
<dbReference type="InterPro" id="IPR004165">
    <property type="entry name" value="CoA_trans_fam_I"/>
</dbReference>
<dbReference type="SUPFAM" id="SSF100950">
    <property type="entry name" value="NagB/RpiA/CoA transferase-like"/>
    <property type="match status" value="1"/>
</dbReference>
<evidence type="ECO:0000256" key="1">
    <source>
        <dbReference type="ARBA" id="ARBA00005612"/>
    </source>
</evidence>
<keyword evidence="4" id="KW-1185">Reference proteome</keyword>
<dbReference type="InterPro" id="IPR012792">
    <property type="entry name" value="3-oxoacid_CoA-transf_A"/>
</dbReference>